<dbReference type="Proteomes" id="UP001349262">
    <property type="component" value="Unassembled WGS sequence"/>
</dbReference>
<keyword evidence="3" id="KW-1185">Reference proteome</keyword>
<name>A0ABU7T4T2_9HYPH</name>
<gene>
    <name evidence="2" type="ORF">MRSR164_01590</name>
</gene>
<evidence type="ECO:0000256" key="1">
    <source>
        <dbReference type="SAM" id="Phobius"/>
    </source>
</evidence>
<feature type="transmembrane region" description="Helical" evidence="1">
    <location>
        <begin position="7"/>
        <end position="40"/>
    </location>
</feature>
<keyword evidence="1" id="KW-1133">Transmembrane helix</keyword>
<evidence type="ECO:0000313" key="2">
    <source>
        <dbReference type="EMBL" id="MEE7455554.1"/>
    </source>
</evidence>
<organism evidence="2 3">
    <name type="scientific">Methylobacterium radiotolerans</name>
    <dbReference type="NCBI Taxonomy" id="31998"/>
    <lineage>
        <taxon>Bacteria</taxon>
        <taxon>Pseudomonadati</taxon>
        <taxon>Pseudomonadota</taxon>
        <taxon>Alphaproteobacteria</taxon>
        <taxon>Hyphomicrobiales</taxon>
        <taxon>Methylobacteriaceae</taxon>
        <taxon>Methylobacterium</taxon>
    </lineage>
</organism>
<proteinExistence type="predicted"/>
<sequence length="99" mass="10526">MGTITIWALFALFGGVCARYVSVIGFVLTALGIVAFLAVLNALTGSGFGAGMFAGAFVALQVGYFTGLVAIVLLRHAARLLFKKDLRRVEKGDLHIKHD</sequence>
<reference evidence="2 3" key="1">
    <citation type="journal article" date="2012" name="Genet. Mol. Biol.">
        <title>Analysis of 16S rRNA and mxaF genes revealing insights into Methylobacterium niche-specific plant association.</title>
        <authorList>
            <person name="Dourado M.N."/>
            <person name="Andreote F.D."/>
            <person name="Dini-Andreote F."/>
            <person name="Conti R."/>
            <person name="Araujo J.M."/>
            <person name="Araujo W.L."/>
        </authorList>
    </citation>
    <scope>NUCLEOTIDE SEQUENCE [LARGE SCALE GENOMIC DNA]</scope>
    <source>
        <strain evidence="2 3">SR1.6/4</strain>
    </source>
</reference>
<keyword evidence="1" id="KW-0472">Membrane</keyword>
<feature type="transmembrane region" description="Helical" evidence="1">
    <location>
        <begin position="52"/>
        <end position="74"/>
    </location>
</feature>
<keyword evidence="1" id="KW-0812">Transmembrane</keyword>
<comment type="caution">
    <text evidence="2">The sequence shown here is derived from an EMBL/GenBank/DDBJ whole genome shotgun (WGS) entry which is preliminary data.</text>
</comment>
<protein>
    <submittedName>
        <fullName evidence="2">Uncharacterized protein</fullName>
    </submittedName>
</protein>
<accession>A0ABU7T4T2</accession>
<dbReference type="EMBL" id="MLBY01000002">
    <property type="protein sequence ID" value="MEE7455554.1"/>
    <property type="molecule type" value="Genomic_DNA"/>
</dbReference>
<evidence type="ECO:0000313" key="3">
    <source>
        <dbReference type="Proteomes" id="UP001349262"/>
    </source>
</evidence>